<dbReference type="RefSeq" id="WP_197171189.1">
    <property type="nucleotide sequence ID" value="NZ_SJPY01000002.1"/>
</dbReference>
<evidence type="ECO:0008006" key="4">
    <source>
        <dbReference type="Google" id="ProtNLM"/>
    </source>
</evidence>
<organism evidence="2 3">
    <name type="scientific">Novipirellula aureliae</name>
    <dbReference type="NCBI Taxonomy" id="2527966"/>
    <lineage>
        <taxon>Bacteria</taxon>
        <taxon>Pseudomonadati</taxon>
        <taxon>Planctomycetota</taxon>
        <taxon>Planctomycetia</taxon>
        <taxon>Pirellulales</taxon>
        <taxon>Pirellulaceae</taxon>
        <taxon>Novipirellula</taxon>
    </lineage>
</organism>
<sequence precursor="true">MKISVLLLMVSLFAIVGTTTGCGGSEEPTVVKRTEEQMLDYEARIKARNEAEAGDR</sequence>
<protein>
    <recommendedName>
        <fullName evidence="4">Secreted protein</fullName>
    </recommendedName>
</protein>
<accession>A0A5C6E5T5</accession>
<name>A0A5C6E5T5_9BACT</name>
<comment type="caution">
    <text evidence="2">The sequence shown here is derived from an EMBL/GenBank/DDBJ whole genome shotgun (WGS) entry which is preliminary data.</text>
</comment>
<keyword evidence="3" id="KW-1185">Reference proteome</keyword>
<feature type="signal peptide" evidence="1">
    <location>
        <begin position="1"/>
        <end position="16"/>
    </location>
</feature>
<gene>
    <name evidence="2" type="ORF">Q31b_18080</name>
</gene>
<keyword evidence="1" id="KW-0732">Signal</keyword>
<reference evidence="2 3" key="1">
    <citation type="submission" date="2019-02" db="EMBL/GenBank/DDBJ databases">
        <title>Deep-cultivation of Planctomycetes and their phenomic and genomic characterization uncovers novel biology.</title>
        <authorList>
            <person name="Wiegand S."/>
            <person name="Jogler M."/>
            <person name="Boedeker C."/>
            <person name="Pinto D."/>
            <person name="Vollmers J."/>
            <person name="Rivas-Marin E."/>
            <person name="Kohn T."/>
            <person name="Peeters S.H."/>
            <person name="Heuer A."/>
            <person name="Rast P."/>
            <person name="Oberbeckmann S."/>
            <person name="Bunk B."/>
            <person name="Jeske O."/>
            <person name="Meyerdierks A."/>
            <person name="Storesund J.E."/>
            <person name="Kallscheuer N."/>
            <person name="Luecker S."/>
            <person name="Lage O.M."/>
            <person name="Pohl T."/>
            <person name="Merkel B.J."/>
            <person name="Hornburger P."/>
            <person name="Mueller R.-W."/>
            <person name="Bruemmer F."/>
            <person name="Labrenz M."/>
            <person name="Spormann A.M."/>
            <person name="Op Den Camp H."/>
            <person name="Overmann J."/>
            <person name="Amann R."/>
            <person name="Jetten M.S.M."/>
            <person name="Mascher T."/>
            <person name="Medema M.H."/>
            <person name="Devos D.P."/>
            <person name="Kaster A.-K."/>
            <person name="Ovreas L."/>
            <person name="Rohde M."/>
            <person name="Galperin M.Y."/>
            <person name="Jogler C."/>
        </authorList>
    </citation>
    <scope>NUCLEOTIDE SEQUENCE [LARGE SCALE GENOMIC DNA]</scope>
    <source>
        <strain evidence="2 3">Q31b</strain>
    </source>
</reference>
<evidence type="ECO:0000313" key="2">
    <source>
        <dbReference type="EMBL" id="TWU44272.1"/>
    </source>
</evidence>
<dbReference type="PROSITE" id="PS51257">
    <property type="entry name" value="PROKAR_LIPOPROTEIN"/>
    <property type="match status" value="1"/>
</dbReference>
<evidence type="ECO:0000313" key="3">
    <source>
        <dbReference type="Proteomes" id="UP000315471"/>
    </source>
</evidence>
<proteinExistence type="predicted"/>
<dbReference type="EMBL" id="SJPY01000002">
    <property type="protein sequence ID" value="TWU44272.1"/>
    <property type="molecule type" value="Genomic_DNA"/>
</dbReference>
<dbReference type="AlphaFoldDB" id="A0A5C6E5T5"/>
<dbReference type="Proteomes" id="UP000315471">
    <property type="component" value="Unassembled WGS sequence"/>
</dbReference>
<evidence type="ECO:0000256" key="1">
    <source>
        <dbReference type="SAM" id="SignalP"/>
    </source>
</evidence>
<feature type="chain" id="PRO_5023020482" description="Secreted protein" evidence="1">
    <location>
        <begin position="17"/>
        <end position="56"/>
    </location>
</feature>